<dbReference type="RefSeq" id="WP_343071637.1">
    <property type="nucleotide sequence ID" value="NZ_JACHIV010000001.1"/>
</dbReference>
<reference evidence="3 4" key="1">
    <citation type="submission" date="2020-08" db="EMBL/GenBank/DDBJ databases">
        <title>Sequencing the genomes of 1000 actinobacteria strains.</title>
        <authorList>
            <person name="Klenk H.-P."/>
        </authorList>
    </citation>
    <scope>NUCLEOTIDE SEQUENCE [LARGE SCALE GENOMIC DNA]</scope>
    <source>
        <strain evidence="3 4">DSM 45582</strain>
    </source>
</reference>
<sequence>MQVRDTTEVAVNTFREWSTPLGLISCGWALAACSAVWWWLAEAPADRLFVGVLTVVLAVASGCGSVLRPRLRADPSGIALRGFTGTRHHPWSQVRFEVRSRQRLGLTSSTLELDTESGELVVLGKLDLGEDPQDVAEALEELRG</sequence>
<organism evidence="3 4">
    <name type="scientific">Saccharopolyspora gloriosae</name>
    <dbReference type="NCBI Taxonomy" id="455344"/>
    <lineage>
        <taxon>Bacteria</taxon>
        <taxon>Bacillati</taxon>
        <taxon>Actinomycetota</taxon>
        <taxon>Actinomycetes</taxon>
        <taxon>Pseudonocardiales</taxon>
        <taxon>Pseudonocardiaceae</taxon>
        <taxon>Saccharopolyspora</taxon>
    </lineage>
</organism>
<dbReference type="PROSITE" id="PS51257">
    <property type="entry name" value="PROKAR_LIPOPROTEIN"/>
    <property type="match status" value="1"/>
</dbReference>
<protein>
    <recommendedName>
        <fullName evidence="2">Low molecular weight protein antigen 6 PH domain-containing protein</fullName>
    </recommendedName>
</protein>
<feature type="domain" description="Low molecular weight protein antigen 6 PH" evidence="2">
    <location>
        <begin position="68"/>
        <end position="143"/>
    </location>
</feature>
<accession>A0A840NTN2</accession>
<dbReference type="AlphaFoldDB" id="A0A840NTN2"/>
<name>A0A840NTN2_9PSEU</name>
<keyword evidence="1" id="KW-0472">Membrane</keyword>
<keyword evidence="4" id="KW-1185">Reference proteome</keyword>
<evidence type="ECO:0000313" key="4">
    <source>
        <dbReference type="Proteomes" id="UP000580474"/>
    </source>
</evidence>
<keyword evidence="1" id="KW-0812">Transmembrane</keyword>
<feature type="transmembrane region" description="Helical" evidence="1">
    <location>
        <begin position="47"/>
        <end position="67"/>
    </location>
</feature>
<gene>
    <name evidence="3" type="ORF">BJ969_005640</name>
</gene>
<dbReference type="Pfam" id="PF10756">
    <property type="entry name" value="bPH_6"/>
    <property type="match status" value="1"/>
</dbReference>
<keyword evidence="1" id="KW-1133">Transmembrane helix</keyword>
<proteinExistence type="predicted"/>
<evidence type="ECO:0000259" key="2">
    <source>
        <dbReference type="Pfam" id="PF10756"/>
    </source>
</evidence>
<dbReference type="EMBL" id="JACHIV010000001">
    <property type="protein sequence ID" value="MBB5072552.1"/>
    <property type="molecule type" value="Genomic_DNA"/>
</dbReference>
<dbReference type="Proteomes" id="UP000580474">
    <property type="component" value="Unassembled WGS sequence"/>
</dbReference>
<comment type="caution">
    <text evidence="3">The sequence shown here is derived from an EMBL/GenBank/DDBJ whole genome shotgun (WGS) entry which is preliminary data.</text>
</comment>
<evidence type="ECO:0000256" key="1">
    <source>
        <dbReference type="SAM" id="Phobius"/>
    </source>
</evidence>
<dbReference type="InterPro" id="IPR019692">
    <property type="entry name" value="CFP-6_PH"/>
</dbReference>
<feature type="transmembrane region" description="Helical" evidence="1">
    <location>
        <begin position="21"/>
        <end position="41"/>
    </location>
</feature>
<evidence type="ECO:0000313" key="3">
    <source>
        <dbReference type="EMBL" id="MBB5072552.1"/>
    </source>
</evidence>